<evidence type="ECO:0008006" key="4">
    <source>
        <dbReference type="Google" id="ProtNLM"/>
    </source>
</evidence>
<name>A0A0R0JD78_SOYBN</name>
<evidence type="ECO:0000313" key="3">
    <source>
        <dbReference type="Proteomes" id="UP000008827"/>
    </source>
</evidence>
<accession>A0A0R0JD78</accession>
<dbReference type="EnsemblPlants" id="KRH50547">
    <property type="protein sequence ID" value="KRH50547"/>
    <property type="gene ID" value="GLYMA_07G227500"/>
</dbReference>
<proteinExistence type="predicted"/>
<reference evidence="1 2" key="1">
    <citation type="journal article" date="2010" name="Nature">
        <title>Genome sequence of the palaeopolyploid soybean.</title>
        <authorList>
            <person name="Schmutz J."/>
            <person name="Cannon S.B."/>
            <person name="Schlueter J."/>
            <person name="Ma J."/>
            <person name="Mitros T."/>
            <person name="Nelson W."/>
            <person name="Hyten D.L."/>
            <person name="Song Q."/>
            <person name="Thelen J.J."/>
            <person name="Cheng J."/>
            <person name="Xu D."/>
            <person name="Hellsten U."/>
            <person name="May G.D."/>
            <person name="Yu Y."/>
            <person name="Sakurai T."/>
            <person name="Umezawa T."/>
            <person name="Bhattacharyya M.K."/>
            <person name="Sandhu D."/>
            <person name="Valliyodan B."/>
            <person name="Lindquist E."/>
            <person name="Peto M."/>
            <person name="Grant D."/>
            <person name="Shu S."/>
            <person name="Goodstein D."/>
            <person name="Barry K."/>
            <person name="Futrell-Griggs M."/>
            <person name="Abernathy B."/>
            <person name="Du J."/>
            <person name="Tian Z."/>
            <person name="Zhu L."/>
            <person name="Gill N."/>
            <person name="Joshi T."/>
            <person name="Libault M."/>
            <person name="Sethuraman A."/>
            <person name="Zhang X.-C."/>
            <person name="Shinozaki K."/>
            <person name="Nguyen H.T."/>
            <person name="Wing R.A."/>
            <person name="Cregan P."/>
            <person name="Specht J."/>
            <person name="Grimwood J."/>
            <person name="Rokhsar D."/>
            <person name="Stacey G."/>
            <person name="Shoemaker R.C."/>
            <person name="Jackson S.A."/>
        </authorList>
    </citation>
    <scope>NUCLEOTIDE SEQUENCE</scope>
    <source>
        <strain evidence="2">cv. Williams 82</strain>
        <tissue evidence="1">Callus</tissue>
    </source>
</reference>
<reference evidence="1" key="3">
    <citation type="submission" date="2018-07" db="EMBL/GenBank/DDBJ databases">
        <title>WGS assembly of Glycine max.</title>
        <authorList>
            <person name="Schmutz J."/>
            <person name="Cannon S."/>
            <person name="Schlueter J."/>
            <person name="Ma J."/>
            <person name="Mitros T."/>
            <person name="Nelson W."/>
            <person name="Hyten D."/>
            <person name="Song Q."/>
            <person name="Thelen J."/>
            <person name="Cheng J."/>
            <person name="Xu D."/>
            <person name="Hellsten U."/>
            <person name="May G."/>
            <person name="Yu Y."/>
            <person name="Sakurai T."/>
            <person name="Umezawa T."/>
            <person name="Bhattacharyya M."/>
            <person name="Sandhu D."/>
            <person name="Valliyodan B."/>
            <person name="Lindquist E."/>
            <person name="Peto M."/>
            <person name="Grant D."/>
            <person name="Shu S."/>
            <person name="Goodstein D."/>
            <person name="Barry K."/>
            <person name="Futrell-Griggs M."/>
            <person name="Abernathy B."/>
            <person name="Du J."/>
            <person name="Tian Z."/>
            <person name="Zhu L."/>
            <person name="Gill N."/>
            <person name="Joshi T."/>
            <person name="Libault M."/>
            <person name="Sethuraman A."/>
            <person name="Zhang X."/>
            <person name="Shinozaki K."/>
            <person name="Nguyen H."/>
            <person name="Wing R."/>
            <person name="Cregan P."/>
            <person name="Specht J."/>
            <person name="Grimwood J."/>
            <person name="Rokhsar D."/>
            <person name="Stacey G."/>
            <person name="Shoemaker R."/>
            <person name="Jackson S."/>
        </authorList>
    </citation>
    <scope>NUCLEOTIDE SEQUENCE</scope>
    <source>
        <tissue evidence="1">Callus</tissue>
    </source>
</reference>
<protein>
    <recommendedName>
        <fullName evidence="4">RNase H type-1 domain-containing protein</fullName>
    </recommendedName>
</protein>
<dbReference type="Proteomes" id="UP000008827">
    <property type="component" value="Chromosome 7"/>
</dbReference>
<keyword evidence="3" id="KW-1185">Reference proteome</keyword>
<evidence type="ECO:0000313" key="1">
    <source>
        <dbReference type="EMBL" id="KRH50547.1"/>
    </source>
</evidence>
<organism evidence="1">
    <name type="scientific">Glycine max</name>
    <name type="common">Soybean</name>
    <name type="synonym">Glycine hispida</name>
    <dbReference type="NCBI Taxonomy" id="3847"/>
    <lineage>
        <taxon>Eukaryota</taxon>
        <taxon>Viridiplantae</taxon>
        <taxon>Streptophyta</taxon>
        <taxon>Embryophyta</taxon>
        <taxon>Tracheophyta</taxon>
        <taxon>Spermatophyta</taxon>
        <taxon>Magnoliopsida</taxon>
        <taxon>eudicotyledons</taxon>
        <taxon>Gunneridae</taxon>
        <taxon>Pentapetalae</taxon>
        <taxon>rosids</taxon>
        <taxon>fabids</taxon>
        <taxon>Fabales</taxon>
        <taxon>Fabaceae</taxon>
        <taxon>Papilionoideae</taxon>
        <taxon>50 kb inversion clade</taxon>
        <taxon>NPAAA clade</taxon>
        <taxon>indigoferoid/millettioid clade</taxon>
        <taxon>Phaseoleae</taxon>
        <taxon>Glycine</taxon>
        <taxon>Glycine subgen. Soja</taxon>
    </lineage>
</organism>
<sequence length="116" mass="13391">MPQPKISLFAMIIWNARNAKVWEDKRMISNQIVFARKHFLCDWIQANQVMNIKIPLKHLPLKCNINVSFKDGARLTSWGLCCRGNNGVFSFARSKWQKCLLLITKGEAMGLWKAVN</sequence>
<gene>
    <name evidence="1" type="ORF">GLYMA_07G227500</name>
</gene>
<dbReference type="InParanoid" id="A0A0R0JD78"/>
<dbReference type="AlphaFoldDB" id="A0A0R0JD78"/>
<dbReference type="EMBL" id="CM000840">
    <property type="protein sequence ID" value="KRH50547.1"/>
    <property type="molecule type" value="Genomic_DNA"/>
</dbReference>
<reference evidence="2" key="2">
    <citation type="submission" date="2018-02" db="UniProtKB">
        <authorList>
            <consortium name="EnsemblPlants"/>
        </authorList>
    </citation>
    <scope>IDENTIFICATION</scope>
    <source>
        <strain evidence="2">Williams 82</strain>
    </source>
</reference>
<evidence type="ECO:0000313" key="2">
    <source>
        <dbReference type="EnsemblPlants" id="KRH50547"/>
    </source>
</evidence>
<dbReference type="Gramene" id="KRH50547">
    <property type="protein sequence ID" value="KRH50547"/>
    <property type="gene ID" value="GLYMA_07G227500"/>
</dbReference>